<dbReference type="KEGG" id="clup:CLUP02_12573"/>
<reference evidence="2" key="1">
    <citation type="journal article" date="2021" name="Mol. Plant Microbe Interact.">
        <title>Complete Genome Sequence of the Plant-Pathogenic Fungus Colletotrichum lupini.</title>
        <authorList>
            <person name="Baroncelli R."/>
            <person name="Pensec F."/>
            <person name="Da Lio D."/>
            <person name="Boufleur T."/>
            <person name="Vicente I."/>
            <person name="Sarrocco S."/>
            <person name="Picot A."/>
            <person name="Baraldi E."/>
            <person name="Sukno S."/>
            <person name="Thon M."/>
            <person name="Le Floch G."/>
        </authorList>
    </citation>
    <scope>NUCLEOTIDE SEQUENCE</scope>
    <source>
        <strain evidence="2">IMI 504893</strain>
    </source>
</reference>
<feature type="compositionally biased region" description="Polar residues" evidence="1">
    <location>
        <begin position="77"/>
        <end position="93"/>
    </location>
</feature>
<dbReference type="EMBL" id="CP019478">
    <property type="protein sequence ID" value="UQC87071.1"/>
    <property type="molecule type" value="Genomic_DNA"/>
</dbReference>
<gene>
    <name evidence="2" type="ORF">CLUP02_12573</name>
</gene>
<feature type="region of interest" description="Disordered" evidence="1">
    <location>
        <begin position="72"/>
        <end position="101"/>
    </location>
</feature>
<sequence length="101" mass="10872">MEQLVLKKDDLVCAGDNEGNLVALPSESCRCDFGSCQKQTEAITLEAISMRGRRGDRWSSCNAVSTKKACDEEEGTPRNSVKTTCSPSLQLSEPMTGGLSL</sequence>
<evidence type="ECO:0000313" key="3">
    <source>
        <dbReference type="Proteomes" id="UP000830671"/>
    </source>
</evidence>
<accession>A0A9Q8T2L5</accession>
<keyword evidence="3" id="KW-1185">Reference proteome</keyword>
<evidence type="ECO:0000313" key="2">
    <source>
        <dbReference type="EMBL" id="UQC87071.1"/>
    </source>
</evidence>
<proteinExistence type="predicted"/>
<dbReference type="RefSeq" id="XP_049148682.1">
    <property type="nucleotide sequence ID" value="XM_049291537.1"/>
</dbReference>
<name>A0A9Q8T2L5_9PEZI</name>
<organism evidence="2 3">
    <name type="scientific">Colletotrichum lupini</name>
    <dbReference type="NCBI Taxonomy" id="145971"/>
    <lineage>
        <taxon>Eukaryota</taxon>
        <taxon>Fungi</taxon>
        <taxon>Dikarya</taxon>
        <taxon>Ascomycota</taxon>
        <taxon>Pezizomycotina</taxon>
        <taxon>Sordariomycetes</taxon>
        <taxon>Hypocreomycetidae</taxon>
        <taxon>Glomerellales</taxon>
        <taxon>Glomerellaceae</taxon>
        <taxon>Colletotrichum</taxon>
        <taxon>Colletotrichum acutatum species complex</taxon>
    </lineage>
</organism>
<dbReference type="AlphaFoldDB" id="A0A9Q8T2L5"/>
<dbReference type="GeneID" id="73346547"/>
<dbReference type="Proteomes" id="UP000830671">
    <property type="component" value="Chromosome 6"/>
</dbReference>
<protein>
    <submittedName>
        <fullName evidence="2">Uncharacterized protein</fullName>
    </submittedName>
</protein>
<evidence type="ECO:0000256" key="1">
    <source>
        <dbReference type="SAM" id="MobiDB-lite"/>
    </source>
</evidence>